<geneLocation type="plasmid" evidence="13 14">
    <name>p101287</name>
</geneLocation>
<comment type="similarity">
    <text evidence="3 10">Belongs to the peptidase M14 family.</text>
</comment>
<dbReference type="GO" id="GO:0004181">
    <property type="term" value="F:metallocarboxypeptidase activity"/>
    <property type="evidence" value="ECO:0007669"/>
    <property type="project" value="InterPro"/>
</dbReference>
<keyword evidence="6 11" id="KW-0732">Signal</keyword>
<keyword evidence="5" id="KW-0645">Protease</keyword>
<keyword evidence="4" id="KW-0964">Secreted</keyword>
<keyword evidence="13" id="KW-0121">Carboxypeptidase</keyword>
<dbReference type="InterPro" id="IPR000834">
    <property type="entry name" value="Peptidase_M14"/>
</dbReference>
<keyword evidence="9" id="KW-0325">Glycoprotein</keyword>
<feature type="active site" description="Proton donor/acceptor" evidence="10">
    <location>
        <position position="320"/>
    </location>
</feature>
<evidence type="ECO:0000256" key="6">
    <source>
        <dbReference type="ARBA" id="ARBA00022729"/>
    </source>
</evidence>
<dbReference type="RefSeq" id="WP_065487091.1">
    <property type="nucleotide sequence ID" value="NZ_CP015356.1"/>
</dbReference>
<evidence type="ECO:0000256" key="3">
    <source>
        <dbReference type="ARBA" id="ARBA00005988"/>
    </source>
</evidence>
<evidence type="ECO:0000256" key="4">
    <source>
        <dbReference type="ARBA" id="ARBA00022525"/>
    </source>
</evidence>
<accession>A0A9W3SJ66</accession>
<evidence type="ECO:0000256" key="7">
    <source>
        <dbReference type="ARBA" id="ARBA00022801"/>
    </source>
</evidence>
<evidence type="ECO:0000256" key="8">
    <source>
        <dbReference type="ARBA" id="ARBA00023026"/>
    </source>
</evidence>
<keyword evidence="8" id="KW-0843">Virulence</keyword>
<comment type="cofactor">
    <cofactor evidence="1">
        <name>Zn(2+)</name>
        <dbReference type="ChEBI" id="CHEBI:29105"/>
    </cofactor>
</comment>
<name>A0A9W3SJ66_BACTU</name>
<evidence type="ECO:0000256" key="5">
    <source>
        <dbReference type="ARBA" id="ARBA00022670"/>
    </source>
</evidence>
<dbReference type="EMBL" id="CP015356">
    <property type="protein sequence ID" value="ANS52386.1"/>
    <property type="molecule type" value="Genomic_DNA"/>
</dbReference>
<comment type="subcellular location">
    <subcellularLocation>
        <location evidence="2">Secreted</location>
    </subcellularLocation>
</comment>
<dbReference type="SUPFAM" id="SSF53187">
    <property type="entry name" value="Zn-dependent exopeptidases"/>
    <property type="match status" value="1"/>
</dbReference>
<reference evidence="13 14" key="1">
    <citation type="submission" date="2016-04" db="EMBL/GenBank/DDBJ databases">
        <title>High quality genome of the nematocidal Bacillus thuringiensis MYBT18246.</title>
        <authorList>
            <person name="Hollensteiner J."/>
            <person name="Poehlein A."/>
            <person name="Sproeer C."/>
            <person name="Bunk B."/>
            <person name="Rosenstiel P."/>
            <person name="Schulenburg H."/>
            <person name="Liesegang H."/>
        </authorList>
    </citation>
    <scope>NUCLEOTIDE SEQUENCE [LARGE SCALE GENOMIC DNA]</scope>
    <source>
        <strain evidence="13 14">MYBT18246</strain>
        <plasmid evidence="13 14">p101287</plasmid>
    </source>
</reference>
<dbReference type="CDD" id="cd06242">
    <property type="entry name" value="M14-like"/>
    <property type="match status" value="1"/>
</dbReference>
<organism evidence="13 14">
    <name type="scientific">Bacillus thuringiensis</name>
    <dbReference type="NCBI Taxonomy" id="1428"/>
    <lineage>
        <taxon>Bacteria</taxon>
        <taxon>Bacillati</taxon>
        <taxon>Bacillota</taxon>
        <taxon>Bacilli</taxon>
        <taxon>Bacillales</taxon>
        <taxon>Bacillaceae</taxon>
        <taxon>Bacillus</taxon>
        <taxon>Bacillus cereus group</taxon>
    </lineage>
</organism>
<feature type="signal peptide" evidence="11">
    <location>
        <begin position="1"/>
        <end position="23"/>
    </location>
</feature>
<evidence type="ECO:0000313" key="13">
    <source>
        <dbReference type="EMBL" id="ANS52386.1"/>
    </source>
</evidence>
<feature type="domain" description="Peptidase M14" evidence="12">
    <location>
        <begin position="68"/>
        <end position="363"/>
    </location>
</feature>
<dbReference type="GO" id="GO:0006508">
    <property type="term" value="P:proteolysis"/>
    <property type="evidence" value="ECO:0007669"/>
    <property type="project" value="UniProtKB-KW"/>
</dbReference>
<evidence type="ECO:0000313" key="14">
    <source>
        <dbReference type="Proteomes" id="UP000092743"/>
    </source>
</evidence>
<dbReference type="Proteomes" id="UP000092743">
    <property type="component" value="Plasmid p101287"/>
</dbReference>
<protein>
    <submittedName>
        <fullName evidence="13">Zinc carboxypeptidase</fullName>
    </submittedName>
</protein>
<keyword evidence="13" id="KW-0614">Plasmid</keyword>
<dbReference type="PROSITE" id="PS52035">
    <property type="entry name" value="PEPTIDASE_M14"/>
    <property type="match status" value="1"/>
</dbReference>
<dbReference type="PANTHER" id="PTHR11705:SF83">
    <property type="entry name" value="INACTIVE METALLOCARBOXYPEPTIDASE ECM14"/>
    <property type="match status" value="1"/>
</dbReference>
<evidence type="ECO:0000256" key="2">
    <source>
        <dbReference type="ARBA" id="ARBA00004613"/>
    </source>
</evidence>
<dbReference type="SMART" id="SM00631">
    <property type="entry name" value="Zn_pept"/>
    <property type="match status" value="1"/>
</dbReference>
<dbReference type="Gene3D" id="3.40.630.10">
    <property type="entry name" value="Zn peptidases"/>
    <property type="match status" value="1"/>
</dbReference>
<evidence type="ECO:0000259" key="12">
    <source>
        <dbReference type="PROSITE" id="PS52035"/>
    </source>
</evidence>
<sequence length="554" mass="62268">MKKLYFILSISVLFLGGQGHVAAAKNMEYFTPYYGKGPRYIQPSNIAYLFPQPEIKLQTPAFKTGKVSFTSQEEMLDFLQNLTHKNKNLTLKCIGQSIEGREIPMLIFSKDKPEKIKNDKKKPLVWLQGQIHGSEPAAGESTLAIAQWLTEEKMGYDILDFINVVIIPRINPDGSYYFKRYNAYNQDANRDYMNVEYPEGQIIHRFINEYQPDVVLDAHEYSVSSSLLQDVGENGSIASYDLLISSAKNLNIPQTLRKMSDDLLLQNVYPALDFAKLSHHAYYTLASSRERKLVAIEGGTEAKVGRNALGLKNILTYLIETRGIGIGRADFERRVYGQVVAQSAFLQAIAANAEKIKKVTASARQDNSEKGKKVGDNDKIVITSENKLIANQTLEVVDLAKAAKVSIPINWKSSTEAYPTLERERPTAYVMPPSYELVAQKLQTLGIHVQQLLNPVTVPVESYHVKNKKVKKSKNRGEFTSQVTTKVMKKNVYFPEGSYVFDMGQPNANLIALALEPESVDSYTTFNFIPSEVGQELPVYRYMVEGFGANIVKK</sequence>
<dbReference type="GO" id="GO:0005615">
    <property type="term" value="C:extracellular space"/>
    <property type="evidence" value="ECO:0007669"/>
    <property type="project" value="TreeGrafter"/>
</dbReference>
<proteinExistence type="inferred from homology"/>
<dbReference type="GO" id="GO:0008270">
    <property type="term" value="F:zinc ion binding"/>
    <property type="evidence" value="ECO:0007669"/>
    <property type="project" value="InterPro"/>
</dbReference>
<evidence type="ECO:0000256" key="10">
    <source>
        <dbReference type="PROSITE-ProRule" id="PRU01379"/>
    </source>
</evidence>
<dbReference type="PANTHER" id="PTHR11705">
    <property type="entry name" value="PROTEASE FAMILY M14 CARBOXYPEPTIDASE A,B"/>
    <property type="match status" value="1"/>
</dbReference>
<dbReference type="AlphaFoldDB" id="A0A9W3SJ66"/>
<evidence type="ECO:0000256" key="1">
    <source>
        <dbReference type="ARBA" id="ARBA00001947"/>
    </source>
</evidence>
<gene>
    <name evidence="13" type="ORF">BT246_70960</name>
</gene>
<feature type="chain" id="PRO_5040990564" evidence="11">
    <location>
        <begin position="24"/>
        <end position="554"/>
    </location>
</feature>
<evidence type="ECO:0000256" key="11">
    <source>
        <dbReference type="SAM" id="SignalP"/>
    </source>
</evidence>
<evidence type="ECO:0000256" key="9">
    <source>
        <dbReference type="ARBA" id="ARBA00023180"/>
    </source>
</evidence>
<dbReference type="Pfam" id="PF00246">
    <property type="entry name" value="Peptidase_M14"/>
    <property type="match status" value="1"/>
</dbReference>
<keyword evidence="7" id="KW-0378">Hydrolase</keyword>